<sequence length="214" mass="23925">MPGGVKLRVPVVICVNSLFPHQLARLGEKMGFQLIHISTDCVFSGQRGEYAEQDVTDGTTAYAKTKCLGEVTYGGHLTIRTSIIGPELKDGIGLFHWFMKQKGVVRGYRRVFWNGVTTLELAKAIDWVLQKPMIAGLVHLAEPGKISKYQLLVWLKEAFGCDDVTIYPYDGIISDKSLLNTRADFTYAVTPYREALAELREWIQTHPGYGYGHG</sequence>
<dbReference type="Gene3D" id="3.40.50.720">
    <property type="entry name" value="NAD(P)-binding Rossmann-like Domain"/>
    <property type="match status" value="1"/>
</dbReference>
<dbReference type="SUPFAM" id="SSF51735">
    <property type="entry name" value="NAD(P)-binding Rossmann-fold domains"/>
    <property type="match status" value="1"/>
</dbReference>
<comment type="similarity">
    <text evidence="1 2">Belongs to the dTDP-4-dehydrorhamnose reductase family.</text>
</comment>
<gene>
    <name evidence="4" type="ORF">BAA01_02535</name>
</gene>
<dbReference type="InterPro" id="IPR036291">
    <property type="entry name" value="NAD(P)-bd_dom_sf"/>
</dbReference>
<dbReference type="Pfam" id="PF04321">
    <property type="entry name" value="RmlD_sub_bind"/>
    <property type="match status" value="1"/>
</dbReference>
<comment type="caution">
    <text evidence="4">The sequence shown here is derived from an EMBL/GenBank/DDBJ whole genome shotgun (WGS) entry which is preliminary data.</text>
</comment>
<proteinExistence type="inferred from homology"/>
<name>A0A1Y3PQL3_9BACI</name>
<organism evidence="4 5">
    <name type="scientific">Bacillus thermozeamaize</name>
    <dbReference type="NCBI Taxonomy" id="230954"/>
    <lineage>
        <taxon>Bacteria</taxon>
        <taxon>Bacillati</taxon>
        <taxon>Bacillota</taxon>
        <taxon>Bacilli</taxon>
        <taxon>Bacillales</taxon>
        <taxon>Bacillaceae</taxon>
        <taxon>Bacillus</taxon>
    </lineage>
</organism>
<dbReference type="EC" id="1.1.1.133" evidence="2"/>
<accession>A0A1Y3PQL3</accession>
<protein>
    <recommendedName>
        <fullName evidence="2">dTDP-4-dehydrorhamnose reductase</fullName>
        <ecNumber evidence="2">1.1.1.133</ecNumber>
    </recommendedName>
</protein>
<dbReference type="InterPro" id="IPR005913">
    <property type="entry name" value="dTDP_dehydrorham_reduct"/>
</dbReference>
<evidence type="ECO:0000256" key="1">
    <source>
        <dbReference type="ARBA" id="ARBA00010944"/>
    </source>
</evidence>
<keyword evidence="2" id="KW-0560">Oxidoreductase</keyword>
<evidence type="ECO:0000313" key="5">
    <source>
        <dbReference type="Proteomes" id="UP000196475"/>
    </source>
</evidence>
<dbReference type="PANTHER" id="PTHR10491">
    <property type="entry name" value="DTDP-4-DEHYDRORHAMNOSE REDUCTASE"/>
    <property type="match status" value="1"/>
</dbReference>
<dbReference type="GO" id="GO:0008831">
    <property type="term" value="F:dTDP-4-dehydrorhamnose reductase activity"/>
    <property type="evidence" value="ECO:0007669"/>
    <property type="project" value="UniProtKB-EC"/>
</dbReference>
<dbReference type="UniPathway" id="UPA00124"/>
<reference evidence="5" key="1">
    <citation type="submission" date="2016-06" db="EMBL/GenBank/DDBJ databases">
        <authorList>
            <person name="Nascimento L."/>
            <person name="Pereira R.V."/>
            <person name="Martins L.F."/>
            <person name="Quaggio R.B."/>
            <person name="Silva A.M."/>
            <person name="Setubal J.C."/>
        </authorList>
    </citation>
    <scope>NUCLEOTIDE SEQUENCE [LARGE SCALE GENOMIC DNA]</scope>
</reference>
<dbReference type="AlphaFoldDB" id="A0A1Y3PQL3"/>
<dbReference type="PANTHER" id="PTHR10491:SF4">
    <property type="entry name" value="METHIONINE ADENOSYLTRANSFERASE 2 SUBUNIT BETA"/>
    <property type="match status" value="1"/>
</dbReference>
<evidence type="ECO:0000259" key="3">
    <source>
        <dbReference type="Pfam" id="PF04321"/>
    </source>
</evidence>
<keyword evidence="2" id="KW-0521">NADP</keyword>
<dbReference type="Proteomes" id="UP000196475">
    <property type="component" value="Unassembled WGS sequence"/>
</dbReference>
<dbReference type="GO" id="GO:0019305">
    <property type="term" value="P:dTDP-rhamnose biosynthetic process"/>
    <property type="evidence" value="ECO:0007669"/>
    <property type="project" value="UniProtKB-UniPathway"/>
</dbReference>
<evidence type="ECO:0000313" key="4">
    <source>
        <dbReference type="EMBL" id="OUM89661.1"/>
    </source>
</evidence>
<dbReference type="GO" id="GO:0005829">
    <property type="term" value="C:cytosol"/>
    <property type="evidence" value="ECO:0007669"/>
    <property type="project" value="TreeGrafter"/>
</dbReference>
<dbReference type="InterPro" id="IPR029903">
    <property type="entry name" value="RmlD-like-bd"/>
</dbReference>
<comment type="function">
    <text evidence="2">Catalyzes the reduction of dTDP-6-deoxy-L-lyxo-4-hexulose to yield dTDP-L-rhamnose.</text>
</comment>
<feature type="domain" description="RmlD-like substrate binding" evidence="3">
    <location>
        <begin position="15"/>
        <end position="152"/>
    </location>
</feature>
<evidence type="ECO:0000256" key="2">
    <source>
        <dbReference type="RuleBase" id="RU364082"/>
    </source>
</evidence>
<comment type="pathway">
    <text evidence="2">Carbohydrate biosynthesis; dTDP-L-rhamnose biosynthesis.</text>
</comment>
<dbReference type="EMBL" id="LZRT01000036">
    <property type="protein sequence ID" value="OUM89661.1"/>
    <property type="molecule type" value="Genomic_DNA"/>
</dbReference>